<name>A0A2N2E034_9BACT</name>
<dbReference type="GO" id="GO:0003899">
    <property type="term" value="F:DNA-directed RNA polymerase activity"/>
    <property type="evidence" value="ECO:0007669"/>
    <property type="project" value="InterPro"/>
</dbReference>
<protein>
    <recommendedName>
        <fullName evidence="1">RNA polymerase Rpb2 domain-containing protein</fullName>
    </recommendedName>
</protein>
<evidence type="ECO:0000313" key="3">
    <source>
        <dbReference type="Proteomes" id="UP000233325"/>
    </source>
</evidence>
<proteinExistence type="predicted"/>
<accession>A0A2N2E034</accession>
<gene>
    <name evidence="2" type="ORF">CVU83_02225</name>
</gene>
<evidence type="ECO:0000313" key="2">
    <source>
        <dbReference type="EMBL" id="PKM88073.1"/>
    </source>
</evidence>
<dbReference type="Proteomes" id="UP000233325">
    <property type="component" value="Unassembled WGS sequence"/>
</dbReference>
<dbReference type="AlphaFoldDB" id="A0A2N2E034"/>
<dbReference type="SUPFAM" id="SSF64484">
    <property type="entry name" value="beta and beta-prime subunits of DNA dependent RNA-polymerase"/>
    <property type="match status" value="1"/>
</dbReference>
<dbReference type="Pfam" id="PF04560">
    <property type="entry name" value="RNA_pol_Rpb2_7"/>
    <property type="match status" value="1"/>
</dbReference>
<comment type="caution">
    <text evidence="2">The sequence shown here is derived from an EMBL/GenBank/DDBJ whole genome shotgun (WGS) entry which is preliminary data.</text>
</comment>
<dbReference type="InterPro" id="IPR007641">
    <property type="entry name" value="RNA_pol_Rpb2_7"/>
</dbReference>
<evidence type="ECO:0000259" key="1">
    <source>
        <dbReference type="Pfam" id="PF04560"/>
    </source>
</evidence>
<dbReference type="EMBL" id="PHAH01000025">
    <property type="protein sequence ID" value="PKM88073.1"/>
    <property type="molecule type" value="Genomic_DNA"/>
</dbReference>
<dbReference type="GO" id="GO:0006351">
    <property type="term" value="P:DNA-templated transcription"/>
    <property type="evidence" value="ECO:0007669"/>
    <property type="project" value="InterPro"/>
</dbReference>
<dbReference type="GO" id="GO:0003677">
    <property type="term" value="F:DNA binding"/>
    <property type="evidence" value="ECO:0007669"/>
    <property type="project" value="InterPro"/>
</dbReference>
<organism evidence="2 3">
    <name type="scientific">Candidatus Falkowbacteria bacterium HGW-Falkowbacteria-2</name>
    <dbReference type="NCBI Taxonomy" id="2013769"/>
    <lineage>
        <taxon>Bacteria</taxon>
        <taxon>Candidatus Falkowiibacteriota</taxon>
    </lineage>
</organism>
<feature type="domain" description="RNA polymerase Rpb2" evidence="1">
    <location>
        <begin position="1"/>
        <end position="51"/>
    </location>
</feature>
<sequence>EMLTIKSDDVPGRSKAYEAIIKGEEIEKLNVPESFNVLIRELKGLGLSVELLGGSGGGGLPASEVVTDLDLEIAETPKDERFDHDKPEIIAVDDRVETQGDSE</sequence>
<feature type="non-terminal residue" evidence="2">
    <location>
        <position position="1"/>
    </location>
</feature>
<reference evidence="2 3" key="1">
    <citation type="journal article" date="2017" name="ISME J.">
        <title>Potential for microbial H2 and metal transformations associated with novel bacteria and archaea in deep terrestrial subsurface sediments.</title>
        <authorList>
            <person name="Hernsdorf A.W."/>
            <person name="Amano Y."/>
            <person name="Miyakawa K."/>
            <person name="Ise K."/>
            <person name="Suzuki Y."/>
            <person name="Anantharaman K."/>
            <person name="Probst A."/>
            <person name="Burstein D."/>
            <person name="Thomas B.C."/>
            <person name="Banfield J.F."/>
        </authorList>
    </citation>
    <scope>NUCLEOTIDE SEQUENCE [LARGE SCALE GENOMIC DNA]</scope>
    <source>
        <strain evidence="2">HGW-Falkowbacteria-2</strain>
    </source>
</reference>